<evidence type="ECO:0000259" key="1">
    <source>
        <dbReference type="Pfam" id="PF18145"/>
    </source>
</evidence>
<comment type="caution">
    <text evidence="2">The sequence shown here is derived from an EMBL/GenBank/DDBJ whole genome shotgun (WGS) entry which is preliminary data.</text>
</comment>
<gene>
    <name evidence="2" type="ORF">F4X14_06375</name>
</gene>
<dbReference type="Pfam" id="PF18145">
    <property type="entry name" value="SAVED"/>
    <property type="match status" value="1"/>
</dbReference>
<organism evidence="2">
    <name type="scientific">Caldilineaceae bacterium SB0661_bin_32</name>
    <dbReference type="NCBI Taxonomy" id="2605255"/>
    <lineage>
        <taxon>Bacteria</taxon>
        <taxon>Bacillati</taxon>
        <taxon>Chloroflexota</taxon>
        <taxon>Caldilineae</taxon>
        <taxon>Caldilineales</taxon>
        <taxon>Caldilineaceae</taxon>
    </lineage>
</organism>
<proteinExistence type="predicted"/>
<name>A0A6B1D4X6_9CHLR</name>
<sequence>MTKRLSASGARIRGDDYQHLFAWLQVIRAIQVESGITEIGIEDPEAGNADDVTVYTEDQKHEYYQVKSSVDARETIGLEWLMKPSRAGGPSVVQGFHRLWADGPKQCKPKLFLVTNRLATDGDPILKMRDGRDGTVVRSLKRARPKSNAGIARKTLAEHLQVCEKEVLFFLENLCFKLGKTHNDWIEMAIPYMFAVGLRHDEDAISQGIGIVRGWVTEGVRRLTTAELRQTVEPLNRSSELPAASLLVQAIDRDPMPEAATIALDWASLFPGSEPRVRRQPSDQSLWNDRFRPELQKAAKDLRALGHNNVLVRGYMRLPTWFATGVELGKTADFQVTSFQDQAPWSSKGALSAIAIERIDTGLGNGEDLAIGIALAFDLSTDVLAYLHEQQINVGRYVCLRPAGGANNQAIRNAAEARQWAYAVRDLIRRLVQEYRPSRIHLFLAGPRGAILLLGHLWDRMPDTQLYEDLGSTRGYSPSYLIPN</sequence>
<accession>A0A6B1D4X6</accession>
<protein>
    <submittedName>
        <fullName evidence="2">SAVED domain-containing protein</fullName>
    </submittedName>
</protein>
<dbReference type="EMBL" id="VXMH01000028">
    <property type="protein sequence ID" value="MYC94579.1"/>
    <property type="molecule type" value="Genomic_DNA"/>
</dbReference>
<reference evidence="2" key="1">
    <citation type="submission" date="2019-09" db="EMBL/GenBank/DDBJ databases">
        <title>Characterisation of the sponge microbiome using genome-centric metagenomics.</title>
        <authorList>
            <person name="Engelberts J.P."/>
            <person name="Robbins S.J."/>
            <person name="De Goeij J.M."/>
            <person name="Aranda M."/>
            <person name="Bell S.C."/>
            <person name="Webster N.S."/>
        </authorList>
    </citation>
    <scope>NUCLEOTIDE SEQUENCE</scope>
    <source>
        <strain evidence="2">SB0661_bin_32</strain>
    </source>
</reference>
<dbReference type="AlphaFoldDB" id="A0A6B1D4X6"/>
<feature type="domain" description="SMODS-associated and fused to various effectors" evidence="1">
    <location>
        <begin position="302"/>
        <end position="479"/>
    </location>
</feature>
<dbReference type="NCBIfam" id="NF033611">
    <property type="entry name" value="SAVED"/>
    <property type="match status" value="1"/>
</dbReference>
<dbReference type="InterPro" id="IPR040836">
    <property type="entry name" value="SAVED"/>
</dbReference>
<evidence type="ECO:0000313" key="2">
    <source>
        <dbReference type="EMBL" id="MYC94579.1"/>
    </source>
</evidence>